<protein>
    <recommendedName>
        <fullName evidence="2">Rab3GAP catalytic subunit conserved domain-containing protein</fullName>
    </recommendedName>
</protein>
<comment type="caution">
    <text evidence="3">The sequence shown here is derived from an EMBL/GenBank/DDBJ whole genome shotgun (WGS) entry which is preliminary data.</text>
</comment>
<dbReference type="AlphaFoldDB" id="A0A835R838"/>
<dbReference type="PANTHER" id="PTHR21422:SF10">
    <property type="entry name" value="RAB3 GTPASE-ACTIVATING PROTEIN CATALYTIC SUBUNIT"/>
    <property type="match status" value="1"/>
</dbReference>
<sequence length="565" mass="63815">MIPFGTDGDGQAKKDGRRMEVREPAGADVLNRSKEEKCEKFCCTKDLLTLVEDPLTTKEKSGLSFSAVKSLVLREKDDKSSSDFCNDDKVRSMMQLLFDSEKSYAQWSSGSDLSSSTMRFVPKEIRGAPPESFIVKLSEIIGGFRSLQKMASFWCCVTAELRRLWSEGSPVPWMPLDAKPDLDSCLLHQQLQVINCCIARRYRRIAAIESLESAKKEGSLENSSSRGSPENSNYMSYARLVSGEYILRLGADCVTENLTMLETGEPVYSPITQEGPILTEELIKETEELVLRTGSFGGGCSQLLSDMQAFKAANPGCVLEDFIRWHSPPDWTEMESTIEAHDHTDLEGSSRRGRLSKRMQKEGNLWRELWESAKALPAVKQIPLFDEDLAVENIFSTLEEMPPPQLFKQLFLSMLSSTLAIAEAAISTDSNLSKLFYECKDWVTYACLSEITSKNIGDICKVYETIETIILHPEEAITIMDQQHGEAATEEPKNHFRRINLNFVRKDINLLRKKPPKDDKKSEDKHMHVFSHLFDKKSLFSKKPPKLKRASTSEPTLDVTNWTIV</sequence>
<evidence type="ECO:0000259" key="2">
    <source>
        <dbReference type="Pfam" id="PF13890"/>
    </source>
</evidence>
<dbReference type="PANTHER" id="PTHR21422">
    <property type="entry name" value="RAB3 GTPASE-ACTIVATING PROTEIN CATALYTIC SUBUNIT"/>
    <property type="match status" value="1"/>
</dbReference>
<name>A0A835R838_VANPL</name>
<feature type="compositionally biased region" description="Basic and acidic residues" evidence="1">
    <location>
        <begin position="10"/>
        <end position="29"/>
    </location>
</feature>
<feature type="region of interest" description="Disordered" evidence="1">
    <location>
        <begin position="1"/>
        <end position="29"/>
    </location>
</feature>
<evidence type="ECO:0000256" key="1">
    <source>
        <dbReference type="SAM" id="MobiDB-lite"/>
    </source>
</evidence>
<accession>A0A835R838</accession>
<dbReference type="OrthoDB" id="5391403at2759"/>
<evidence type="ECO:0000313" key="3">
    <source>
        <dbReference type="EMBL" id="KAG0483959.1"/>
    </source>
</evidence>
<feature type="domain" description="Rab3GAP catalytic subunit conserved" evidence="2">
    <location>
        <begin position="248"/>
        <end position="399"/>
    </location>
</feature>
<dbReference type="GO" id="GO:0005096">
    <property type="term" value="F:GTPase activator activity"/>
    <property type="evidence" value="ECO:0007669"/>
    <property type="project" value="InterPro"/>
</dbReference>
<organism evidence="3 4">
    <name type="scientific">Vanilla planifolia</name>
    <name type="common">Vanilla</name>
    <dbReference type="NCBI Taxonomy" id="51239"/>
    <lineage>
        <taxon>Eukaryota</taxon>
        <taxon>Viridiplantae</taxon>
        <taxon>Streptophyta</taxon>
        <taxon>Embryophyta</taxon>
        <taxon>Tracheophyta</taxon>
        <taxon>Spermatophyta</taxon>
        <taxon>Magnoliopsida</taxon>
        <taxon>Liliopsida</taxon>
        <taxon>Asparagales</taxon>
        <taxon>Orchidaceae</taxon>
        <taxon>Vanilloideae</taxon>
        <taxon>Vanilleae</taxon>
        <taxon>Vanilla</taxon>
    </lineage>
</organism>
<dbReference type="EMBL" id="JADCNM010000005">
    <property type="protein sequence ID" value="KAG0483959.1"/>
    <property type="molecule type" value="Genomic_DNA"/>
</dbReference>
<dbReference type="Proteomes" id="UP000639772">
    <property type="component" value="Unassembled WGS sequence"/>
</dbReference>
<gene>
    <name evidence="3" type="ORF">HPP92_012043</name>
</gene>
<proteinExistence type="predicted"/>
<dbReference type="Pfam" id="PF13890">
    <property type="entry name" value="Rab3-GTPase_cat"/>
    <property type="match status" value="1"/>
</dbReference>
<dbReference type="InterPro" id="IPR026147">
    <property type="entry name" value="Rab3GAP1_conserved"/>
</dbReference>
<dbReference type="InterPro" id="IPR045700">
    <property type="entry name" value="Rab3GAP1"/>
</dbReference>
<reference evidence="3 4" key="1">
    <citation type="journal article" date="2020" name="Nat. Food">
        <title>A phased Vanilla planifolia genome enables genetic improvement of flavour and production.</title>
        <authorList>
            <person name="Hasing T."/>
            <person name="Tang H."/>
            <person name="Brym M."/>
            <person name="Khazi F."/>
            <person name="Huang T."/>
            <person name="Chambers A.H."/>
        </authorList>
    </citation>
    <scope>NUCLEOTIDE SEQUENCE [LARGE SCALE GENOMIC DNA]</scope>
    <source>
        <tissue evidence="3">Leaf</tissue>
    </source>
</reference>
<evidence type="ECO:0000313" key="4">
    <source>
        <dbReference type="Proteomes" id="UP000639772"/>
    </source>
</evidence>